<proteinExistence type="predicted"/>
<accession>A0A1I1U8K0</accession>
<evidence type="ECO:0008006" key="3">
    <source>
        <dbReference type="Google" id="ProtNLM"/>
    </source>
</evidence>
<name>A0A1I1U8K0_9BACT</name>
<dbReference type="Proteomes" id="UP000199400">
    <property type="component" value="Unassembled WGS sequence"/>
</dbReference>
<evidence type="ECO:0000313" key="2">
    <source>
        <dbReference type="Proteomes" id="UP000199400"/>
    </source>
</evidence>
<dbReference type="EMBL" id="FOMX01000003">
    <property type="protein sequence ID" value="SFD67107.1"/>
    <property type="molecule type" value="Genomic_DNA"/>
</dbReference>
<dbReference type="AlphaFoldDB" id="A0A1I1U8K0"/>
<evidence type="ECO:0000313" key="1">
    <source>
        <dbReference type="EMBL" id="SFD67107.1"/>
    </source>
</evidence>
<dbReference type="RefSeq" id="WP_096329535.1">
    <property type="nucleotide sequence ID" value="NZ_FOMX01000003.1"/>
</dbReference>
<sequence>MVLAVRSRFVILLGFGLFLAGCEQEGVCVKGNDCWHYGEPEDECKAEGGQLHPVVPAAESNGWDGGPRSVTCRKLGFDKPGGSIKNTR</sequence>
<gene>
    <name evidence="1" type="ORF">SAMN02745121_01051</name>
</gene>
<dbReference type="STRING" id="54.SAMN02745121_01051"/>
<keyword evidence="2" id="KW-1185">Reference proteome</keyword>
<protein>
    <recommendedName>
        <fullName evidence="3">Lipoprotein</fullName>
    </recommendedName>
</protein>
<organism evidence="1 2">
    <name type="scientific">Nannocystis exedens</name>
    <dbReference type="NCBI Taxonomy" id="54"/>
    <lineage>
        <taxon>Bacteria</taxon>
        <taxon>Pseudomonadati</taxon>
        <taxon>Myxococcota</taxon>
        <taxon>Polyangia</taxon>
        <taxon>Nannocystales</taxon>
        <taxon>Nannocystaceae</taxon>
        <taxon>Nannocystis</taxon>
    </lineage>
</organism>
<reference evidence="2" key="1">
    <citation type="submission" date="2016-10" db="EMBL/GenBank/DDBJ databases">
        <authorList>
            <person name="Varghese N."/>
            <person name="Submissions S."/>
        </authorList>
    </citation>
    <scope>NUCLEOTIDE SEQUENCE [LARGE SCALE GENOMIC DNA]</scope>
    <source>
        <strain evidence="2">ATCC 25963</strain>
    </source>
</reference>
<dbReference type="PROSITE" id="PS51257">
    <property type="entry name" value="PROKAR_LIPOPROTEIN"/>
    <property type="match status" value="1"/>
</dbReference>